<sequence length="371" mass="41451">MAKATPPPDLKIPSSNHTIRVSVIDTTAHVNVPVNRFMGPPIHGHETLAAPCYGFLIEHDNPAAKTKYDTLLFDIGVRLDFMNGPKVVVDQLKAFGVKVEVQKDVVEILRENGQDVAKVGGIIWSHWHWDHTGDPSTFPWSTDLIVGPGFGEAFTPAYPTVEESPVDERAWEGRTLREINFDIEGKGLKIGQYKAFDFYGDGSYYLLDTPGHAVGHMCGLARTSARPPEFIFMGGDIAHHGGEFRPTKFVPLPENIVPNPLVAPFSRQTSACPGHLFENLHPQKSSTEPFYKPTLEGVHKDGQEAKESIDKMGEFDAHDNIFVNIAHDSSLYDMVEFYPKVANGWSQKRWKEEGRWRFLRDFDTGASEAHT</sequence>
<evidence type="ECO:0000313" key="1">
    <source>
        <dbReference type="EMBL" id="KAK3714720.1"/>
    </source>
</evidence>
<reference evidence="1" key="1">
    <citation type="submission" date="2023-07" db="EMBL/GenBank/DDBJ databases">
        <title>Black Yeasts Isolated from many extreme environments.</title>
        <authorList>
            <person name="Coleine C."/>
            <person name="Stajich J.E."/>
            <person name="Selbmann L."/>
        </authorList>
    </citation>
    <scope>NUCLEOTIDE SEQUENCE</scope>
    <source>
        <strain evidence="1">CCFEE 5714</strain>
    </source>
</reference>
<dbReference type="Proteomes" id="UP001281147">
    <property type="component" value="Unassembled WGS sequence"/>
</dbReference>
<dbReference type="EMBL" id="JAUTXU010000054">
    <property type="protein sequence ID" value="KAK3714720.1"/>
    <property type="molecule type" value="Genomic_DNA"/>
</dbReference>
<comment type="caution">
    <text evidence="1">The sequence shown here is derived from an EMBL/GenBank/DDBJ whole genome shotgun (WGS) entry which is preliminary data.</text>
</comment>
<evidence type="ECO:0000313" key="2">
    <source>
        <dbReference type="Proteomes" id="UP001281147"/>
    </source>
</evidence>
<proteinExistence type="predicted"/>
<gene>
    <name evidence="1" type="ORF">LTR37_007700</name>
</gene>
<name>A0ACC3NCW4_9PEZI</name>
<protein>
    <submittedName>
        <fullName evidence="1">Uncharacterized protein</fullName>
    </submittedName>
</protein>
<accession>A0ACC3NCW4</accession>
<organism evidence="1 2">
    <name type="scientific">Vermiconidia calcicola</name>
    <dbReference type="NCBI Taxonomy" id="1690605"/>
    <lineage>
        <taxon>Eukaryota</taxon>
        <taxon>Fungi</taxon>
        <taxon>Dikarya</taxon>
        <taxon>Ascomycota</taxon>
        <taxon>Pezizomycotina</taxon>
        <taxon>Dothideomycetes</taxon>
        <taxon>Dothideomycetidae</taxon>
        <taxon>Mycosphaerellales</taxon>
        <taxon>Extremaceae</taxon>
        <taxon>Vermiconidia</taxon>
    </lineage>
</organism>
<keyword evidence="2" id="KW-1185">Reference proteome</keyword>